<evidence type="ECO:0000256" key="1">
    <source>
        <dbReference type="SAM" id="SignalP"/>
    </source>
</evidence>
<protein>
    <submittedName>
        <fullName evidence="2">Uncharacterized protein</fullName>
    </submittedName>
</protein>
<accession>A0ABV6S869</accession>
<dbReference type="Proteomes" id="UP001589858">
    <property type="component" value="Unassembled WGS sequence"/>
</dbReference>
<proteinExistence type="predicted"/>
<dbReference type="RefSeq" id="WP_267223616.1">
    <property type="nucleotide sequence ID" value="NZ_JAPCWC010000025.1"/>
</dbReference>
<evidence type="ECO:0000313" key="2">
    <source>
        <dbReference type="EMBL" id="MFC0685406.1"/>
    </source>
</evidence>
<dbReference type="EMBL" id="JBHLTM010000048">
    <property type="protein sequence ID" value="MFC0685406.1"/>
    <property type="molecule type" value="Genomic_DNA"/>
</dbReference>
<organism evidence="2 3">
    <name type="scientific">Novosphingobium clariflavum</name>
    <dbReference type="NCBI Taxonomy" id="2029884"/>
    <lineage>
        <taxon>Bacteria</taxon>
        <taxon>Pseudomonadati</taxon>
        <taxon>Pseudomonadota</taxon>
        <taxon>Alphaproteobacteria</taxon>
        <taxon>Sphingomonadales</taxon>
        <taxon>Sphingomonadaceae</taxon>
        <taxon>Novosphingobium</taxon>
    </lineage>
</organism>
<keyword evidence="3" id="KW-1185">Reference proteome</keyword>
<evidence type="ECO:0000313" key="3">
    <source>
        <dbReference type="Proteomes" id="UP001589858"/>
    </source>
</evidence>
<comment type="caution">
    <text evidence="2">The sequence shown here is derived from an EMBL/GenBank/DDBJ whole genome shotgun (WGS) entry which is preliminary data.</text>
</comment>
<reference evidence="2 3" key="1">
    <citation type="submission" date="2024-09" db="EMBL/GenBank/DDBJ databases">
        <authorList>
            <person name="Sun Q."/>
            <person name="Mori K."/>
        </authorList>
    </citation>
    <scope>NUCLEOTIDE SEQUENCE [LARGE SCALE GENOMIC DNA]</scope>
    <source>
        <strain evidence="2 3">CICC 11035S</strain>
    </source>
</reference>
<feature type="chain" id="PRO_5046162459" evidence="1">
    <location>
        <begin position="25"/>
        <end position="139"/>
    </location>
</feature>
<name>A0ABV6S869_9SPHN</name>
<gene>
    <name evidence="2" type="ORF">ACFFF8_12430</name>
</gene>
<keyword evidence="1" id="KW-0732">Signal</keyword>
<feature type="signal peptide" evidence="1">
    <location>
        <begin position="1"/>
        <end position="24"/>
    </location>
</feature>
<sequence length="139" mass="15218">MAYKHVFAAALVTVSLIAAPAAFAAKKKLTGEEQLAKLLEGREAGKPVTCIQLSQADNTVIVDKTALVYRVGGTLYVNRPTNADRLDDDDILVTKTFSSQLCRLDTVQLHDRTSRMWSGFVGLQDFVPYTRVKKTASAN</sequence>